<keyword evidence="2" id="KW-1185">Reference proteome</keyword>
<organism evidence="1 2">
    <name type="scientific">Algibacter mikhailovii</name>
    <dbReference type="NCBI Taxonomy" id="425498"/>
    <lineage>
        <taxon>Bacteria</taxon>
        <taxon>Pseudomonadati</taxon>
        <taxon>Bacteroidota</taxon>
        <taxon>Flavobacteriia</taxon>
        <taxon>Flavobacteriales</taxon>
        <taxon>Flavobacteriaceae</taxon>
        <taxon>Algibacter</taxon>
    </lineage>
</organism>
<dbReference type="EMBL" id="BMWZ01000002">
    <property type="protein sequence ID" value="GGZ74572.1"/>
    <property type="molecule type" value="Genomic_DNA"/>
</dbReference>
<accession>A0A918QX06</accession>
<gene>
    <name evidence="1" type="ORF">GCM10007028_09870</name>
</gene>
<dbReference type="Proteomes" id="UP000636004">
    <property type="component" value="Unassembled WGS sequence"/>
</dbReference>
<sequence>MDGWSRYQNYKRAKDQFYMYGFTKRISNLYIGSKCQRNAALVAAKELGIEDQVEAYYTSMGIKWYHYVPYFMVKDPLFLFKRYFWKRTFHEKPYRPKFDFRKLQLQLSI</sequence>
<evidence type="ECO:0000313" key="2">
    <source>
        <dbReference type="Proteomes" id="UP000636004"/>
    </source>
</evidence>
<reference evidence="1" key="2">
    <citation type="submission" date="2020-09" db="EMBL/GenBank/DDBJ databases">
        <authorList>
            <person name="Sun Q."/>
            <person name="Kim S."/>
        </authorList>
    </citation>
    <scope>NUCLEOTIDE SEQUENCE</scope>
    <source>
        <strain evidence="1">KCTC 12710</strain>
    </source>
</reference>
<dbReference type="AlphaFoldDB" id="A0A918QX06"/>
<protein>
    <submittedName>
        <fullName evidence="1">Uncharacterized protein</fullName>
    </submittedName>
</protein>
<comment type="caution">
    <text evidence="1">The sequence shown here is derived from an EMBL/GenBank/DDBJ whole genome shotgun (WGS) entry which is preliminary data.</text>
</comment>
<proteinExistence type="predicted"/>
<reference evidence="1" key="1">
    <citation type="journal article" date="2014" name="Int. J. Syst. Evol. Microbiol.">
        <title>Complete genome sequence of Corynebacterium casei LMG S-19264T (=DSM 44701T), isolated from a smear-ripened cheese.</title>
        <authorList>
            <consortium name="US DOE Joint Genome Institute (JGI-PGF)"/>
            <person name="Walter F."/>
            <person name="Albersmeier A."/>
            <person name="Kalinowski J."/>
            <person name="Ruckert C."/>
        </authorList>
    </citation>
    <scope>NUCLEOTIDE SEQUENCE</scope>
    <source>
        <strain evidence="1">KCTC 12710</strain>
    </source>
</reference>
<name>A0A918QX06_9FLAO</name>
<evidence type="ECO:0000313" key="1">
    <source>
        <dbReference type="EMBL" id="GGZ74572.1"/>
    </source>
</evidence>